<evidence type="ECO:0000259" key="10">
    <source>
        <dbReference type="Pfam" id="PF04552"/>
    </source>
</evidence>
<protein>
    <recommendedName>
        <fullName evidence="9">RNA polymerase sigma-54 factor</fullName>
    </recommendedName>
</protein>
<name>A0ABQ6P877_9SPHN</name>
<dbReference type="PRINTS" id="PR00045">
    <property type="entry name" value="SIGMA54FCT"/>
</dbReference>
<dbReference type="PROSITE" id="PS50044">
    <property type="entry name" value="SIGMA54_3"/>
    <property type="match status" value="1"/>
</dbReference>
<dbReference type="NCBIfam" id="TIGR02395">
    <property type="entry name" value="rpoN_sigma"/>
    <property type="match status" value="1"/>
</dbReference>
<evidence type="ECO:0000256" key="6">
    <source>
        <dbReference type="ARBA" id="ARBA00023082"/>
    </source>
</evidence>
<dbReference type="PANTHER" id="PTHR32248">
    <property type="entry name" value="RNA POLYMERASE SIGMA-54 FACTOR"/>
    <property type="match status" value="1"/>
</dbReference>
<keyword evidence="7 9" id="KW-0238">DNA-binding</keyword>
<keyword evidence="4 9" id="KW-0548">Nucleotidyltransferase</keyword>
<dbReference type="Gene3D" id="1.10.10.60">
    <property type="entry name" value="Homeodomain-like"/>
    <property type="match status" value="1"/>
</dbReference>
<comment type="caution">
    <text evidence="12">The sequence shown here is derived from an EMBL/GenBank/DDBJ whole genome shotgun (WGS) entry which is preliminary data.</text>
</comment>
<organism evidence="12 13">
    <name type="scientific">Novosphingobium pituita</name>
    <dbReference type="NCBI Taxonomy" id="3056842"/>
    <lineage>
        <taxon>Bacteria</taxon>
        <taxon>Pseudomonadati</taxon>
        <taxon>Pseudomonadota</taxon>
        <taxon>Alphaproteobacteria</taxon>
        <taxon>Sphingomonadales</taxon>
        <taxon>Sphingomonadaceae</taxon>
        <taxon>Novosphingobium</taxon>
    </lineage>
</organism>
<evidence type="ECO:0000256" key="5">
    <source>
        <dbReference type="ARBA" id="ARBA00023015"/>
    </source>
</evidence>
<keyword evidence="13" id="KW-1185">Reference proteome</keyword>
<evidence type="ECO:0000313" key="12">
    <source>
        <dbReference type="EMBL" id="GMM61457.1"/>
    </source>
</evidence>
<evidence type="ECO:0000256" key="7">
    <source>
        <dbReference type="ARBA" id="ARBA00023125"/>
    </source>
</evidence>
<dbReference type="Pfam" id="PF04963">
    <property type="entry name" value="Sigma54_CBD"/>
    <property type="match status" value="1"/>
</dbReference>
<dbReference type="InterPro" id="IPR038709">
    <property type="entry name" value="RpoN_core-bd_sf"/>
</dbReference>
<dbReference type="Gene3D" id="1.10.10.1330">
    <property type="entry name" value="RNA polymerase sigma-54 factor, core-binding domain"/>
    <property type="match status" value="1"/>
</dbReference>
<evidence type="ECO:0000313" key="13">
    <source>
        <dbReference type="Proteomes" id="UP001187221"/>
    </source>
</evidence>
<evidence type="ECO:0000256" key="9">
    <source>
        <dbReference type="PIRNR" id="PIRNR000774"/>
    </source>
</evidence>
<comment type="function">
    <text evidence="9">Sigma factors are initiation factors that promote the attachment of RNA polymerase to specific initiation sites and are then released.</text>
</comment>
<keyword evidence="2 9" id="KW-0240">DNA-directed RNA polymerase</keyword>
<dbReference type="Pfam" id="PF04552">
    <property type="entry name" value="Sigma54_DBD"/>
    <property type="match status" value="1"/>
</dbReference>
<evidence type="ECO:0000256" key="4">
    <source>
        <dbReference type="ARBA" id="ARBA00022695"/>
    </source>
</evidence>
<keyword evidence="3 9" id="KW-0808">Transferase</keyword>
<dbReference type="InterPro" id="IPR000394">
    <property type="entry name" value="RNA_pol_sigma_54"/>
</dbReference>
<feature type="domain" description="RNA polymerase sigma factor 54 core-binding" evidence="11">
    <location>
        <begin position="167"/>
        <end position="366"/>
    </location>
</feature>
<dbReference type="PROSITE" id="PS00717">
    <property type="entry name" value="SIGMA54_1"/>
    <property type="match status" value="1"/>
</dbReference>
<gene>
    <name evidence="12" type="primary">rpoN</name>
    <name evidence="12" type="ORF">NUTIK01_22340</name>
</gene>
<comment type="similarity">
    <text evidence="1 9">Belongs to the sigma-54 factor family.</text>
</comment>
<keyword evidence="8 9" id="KW-0804">Transcription</keyword>
<dbReference type="NCBIfam" id="NF009118">
    <property type="entry name" value="PRK12469.1"/>
    <property type="match status" value="1"/>
</dbReference>
<evidence type="ECO:0000256" key="8">
    <source>
        <dbReference type="ARBA" id="ARBA00023163"/>
    </source>
</evidence>
<keyword evidence="5 9" id="KW-0805">Transcription regulation</keyword>
<dbReference type="Pfam" id="PF00309">
    <property type="entry name" value="Sigma54_AID"/>
    <property type="match status" value="1"/>
</dbReference>
<reference evidence="12 13" key="1">
    <citation type="submission" date="2023-06" db="EMBL/GenBank/DDBJ databases">
        <title>Draft genome sequence of Novosphingobium sp. strain IK01.</title>
        <authorList>
            <person name="Hatamoto M."/>
            <person name="Ikarashi T."/>
            <person name="Yamaguchi T."/>
        </authorList>
    </citation>
    <scope>NUCLEOTIDE SEQUENCE [LARGE SCALE GENOMIC DNA]</scope>
    <source>
        <strain evidence="12 13">IK01</strain>
    </source>
</reference>
<evidence type="ECO:0000259" key="11">
    <source>
        <dbReference type="Pfam" id="PF04963"/>
    </source>
</evidence>
<evidence type="ECO:0000256" key="1">
    <source>
        <dbReference type="ARBA" id="ARBA00008798"/>
    </source>
</evidence>
<dbReference type="PANTHER" id="PTHR32248:SF4">
    <property type="entry name" value="RNA POLYMERASE SIGMA-54 FACTOR"/>
    <property type="match status" value="1"/>
</dbReference>
<dbReference type="RefSeq" id="WP_317975140.1">
    <property type="nucleotide sequence ID" value="NZ_BTFW01000001.1"/>
</dbReference>
<keyword evidence="6 9" id="KW-0731">Sigma factor</keyword>
<dbReference type="Proteomes" id="UP001187221">
    <property type="component" value="Unassembled WGS sequence"/>
</dbReference>
<dbReference type="PROSITE" id="PS00718">
    <property type="entry name" value="SIGMA54_2"/>
    <property type="match status" value="1"/>
</dbReference>
<sequence>MALGPRLDIRQSQSLVMTPQLQQAIKLLALSNLEVETFIGEAIEANPLLEIAERAPFEDTHGEAFGNGDEGTRRTHLETSPVDQLVGEGMAAQDRPLDIDVSALDTDRDTGDGLHAGAHAAAHTATLPGDAGIDGPGEEGAFTDPGIGAMGSASGASGEGPGLAIDERGAGSPSLAEHLHTQIGATTSDSGALFVARWLIDQLDEAGYLRMPLAEVAETLALPLADVERALALVQALDPTGVGARTLGECLALQAREADRYDPLMARLLDNLDLLGRGELARLKRLCGADDEDFAGMLAELRGYDPKPGLRFGGSPVETVTPDILVYPAPQEADRDGKDESGENGGGWTIALNQATLPRLLVNRSYYTQMRRSCGGKEARAWLGEKLADANWLVKALDQRQKTILKVAAQIVKHQDGFFRHGVSHLRPLTLRTVAEAVSMHESTISRVTSNKYLQCQRGTFELKYFFTSGVASADGDGAVSAEAVKASIRQLIDAEDPRAILSDDALVDLLKARGFDLARRTVAKYREAIGLGSSVQRRRQKALARVK</sequence>
<dbReference type="NCBIfam" id="NF004596">
    <property type="entry name" value="PRK05932.1-3"/>
    <property type="match status" value="1"/>
</dbReference>
<accession>A0ABQ6P877</accession>
<proteinExistence type="inferred from homology"/>
<dbReference type="InterPro" id="IPR007634">
    <property type="entry name" value="RNA_pol_sigma_54_DNA-bd"/>
</dbReference>
<dbReference type="EMBL" id="BTFW01000001">
    <property type="protein sequence ID" value="GMM61457.1"/>
    <property type="molecule type" value="Genomic_DNA"/>
</dbReference>
<dbReference type="PIRSF" id="PIRSF000774">
    <property type="entry name" value="RpoN"/>
    <property type="match status" value="1"/>
</dbReference>
<feature type="domain" description="RNA polymerase sigma factor 54 DNA-binding" evidence="10">
    <location>
        <begin position="382"/>
        <end position="540"/>
    </location>
</feature>
<evidence type="ECO:0000256" key="2">
    <source>
        <dbReference type="ARBA" id="ARBA00022478"/>
    </source>
</evidence>
<dbReference type="InterPro" id="IPR007046">
    <property type="entry name" value="RNA_pol_sigma_54_core-bd"/>
</dbReference>
<evidence type="ECO:0000256" key="3">
    <source>
        <dbReference type="ARBA" id="ARBA00022679"/>
    </source>
</evidence>